<dbReference type="SMART" id="SM00028">
    <property type="entry name" value="TPR"/>
    <property type="match status" value="4"/>
</dbReference>
<evidence type="ECO:0000256" key="1">
    <source>
        <dbReference type="ARBA" id="ARBA00022737"/>
    </source>
</evidence>
<dbReference type="InterPro" id="IPR011990">
    <property type="entry name" value="TPR-like_helical_dom_sf"/>
</dbReference>
<dbReference type="EMBL" id="CP052909">
    <property type="protein sequence ID" value="QNJ97450.1"/>
    <property type="molecule type" value="Genomic_DNA"/>
</dbReference>
<dbReference type="InterPro" id="IPR013105">
    <property type="entry name" value="TPR_2"/>
</dbReference>
<feature type="repeat" description="TPR" evidence="3">
    <location>
        <begin position="210"/>
        <end position="243"/>
    </location>
</feature>
<dbReference type="SUPFAM" id="SSF48452">
    <property type="entry name" value="TPR-like"/>
    <property type="match status" value="1"/>
</dbReference>
<evidence type="ECO:0000256" key="2">
    <source>
        <dbReference type="ARBA" id="ARBA00022803"/>
    </source>
</evidence>
<accession>A0A7G8PSY4</accession>
<organism evidence="5 6">
    <name type="scientific">Constantimarinum furrinae</name>
    <dbReference type="NCBI Taxonomy" id="2562285"/>
    <lineage>
        <taxon>Bacteria</taxon>
        <taxon>Pseudomonadati</taxon>
        <taxon>Bacteroidota</taxon>
        <taxon>Flavobacteriia</taxon>
        <taxon>Flavobacteriales</taxon>
        <taxon>Flavobacteriaceae</taxon>
        <taxon>Altibacter/Constantimarinum group</taxon>
        <taxon>Constantimarinum</taxon>
    </lineage>
</organism>
<keyword evidence="1" id="KW-0677">Repeat</keyword>
<feature type="signal peptide" evidence="4">
    <location>
        <begin position="1"/>
        <end position="19"/>
    </location>
</feature>
<evidence type="ECO:0000313" key="6">
    <source>
        <dbReference type="Proteomes" id="UP000515514"/>
    </source>
</evidence>
<keyword evidence="6" id="KW-1185">Reference proteome</keyword>
<feature type="repeat" description="TPR" evidence="3">
    <location>
        <begin position="176"/>
        <end position="209"/>
    </location>
</feature>
<keyword evidence="4" id="KW-0732">Signal</keyword>
<evidence type="ECO:0000256" key="3">
    <source>
        <dbReference type="PROSITE-ProRule" id="PRU00339"/>
    </source>
</evidence>
<dbReference type="Pfam" id="PF07719">
    <property type="entry name" value="TPR_2"/>
    <property type="match status" value="2"/>
</dbReference>
<dbReference type="PROSITE" id="PS50005">
    <property type="entry name" value="TPR"/>
    <property type="match status" value="3"/>
</dbReference>
<dbReference type="Pfam" id="PF13174">
    <property type="entry name" value="TPR_6"/>
    <property type="match status" value="1"/>
</dbReference>
<dbReference type="PROSITE" id="PS50293">
    <property type="entry name" value="TPR_REGION"/>
    <property type="match status" value="2"/>
</dbReference>
<reference evidence="5 6" key="1">
    <citation type="submission" date="2020-04" db="EMBL/GenBank/DDBJ databases">
        <title>Genome sequence of Altibacter aquimarinus strain ALE3EI.</title>
        <authorList>
            <person name="Oh H.-M."/>
            <person name="Jang D."/>
        </authorList>
    </citation>
    <scope>NUCLEOTIDE SEQUENCE [LARGE SCALE GENOMIC DNA]</scope>
    <source>
        <strain evidence="5 6">ALE3EI</strain>
    </source>
</reference>
<gene>
    <name evidence="5" type="ORF">ALE3EI_0875</name>
</gene>
<protein>
    <submittedName>
        <fullName evidence="5">Tetratricopeptide repeat family protein</fullName>
    </submittedName>
</protein>
<proteinExistence type="predicted"/>
<dbReference type="PANTHER" id="PTHR44943">
    <property type="entry name" value="CELLULOSE SYNTHASE OPERON PROTEIN C"/>
    <property type="match status" value="1"/>
</dbReference>
<name>A0A7G8PSY4_9FLAO</name>
<evidence type="ECO:0000256" key="4">
    <source>
        <dbReference type="SAM" id="SignalP"/>
    </source>
</evidence>
<dbReference type="RefSeq" id="WP_186991231.1">
    <property type="nucleotide sequence ID" value="NZ_CP052909.1"/>
</dbReference>
<dbReference type="PANTHER" id="PTHR44943:SF4">
    <property type="entry name" value="TPR REPEAT-CONTAINING PROTEIN MJ0798"/>
    <property type="match status" value="1"/>
</dbReference>
<dbReference type="KEGG" id="alti:ALE3EI_0875"/>
<feature type="chain" id="PRO_5028848597" evidence="4">
    <location>
        <begin position="20"/>
        <end position="318"/>
    </location>
</feature>
<dbReference type="InterPro" id="IPR051685">
    <property type="entry name" value="Ycf3/AcsC/BcsC/TPR_MFPF"/>
</dbReference>
<evidence type="ECO:0000313" key="5">
    <source>
        <dbReference type="EMBL" id="QNJ97450.1"/>
    </source>
</evidence>
<dbReference type="AlphaFoldDB" id="A0A7G8PSY4"/>
<dbReference type="Gene3D" id="1.25.40.10">
    <property type="entry name" value="Tetratricopeptide repeat domain"/>
    <property type="match status" value="1"/>
</dbReference>
<keyword evidence="2 3" id="KW-0802">TPR repeat</keyword>
<dbReference type="InterPro" id="IPR019734">
    <property type="entry name" value="TPR_rpt"/>
</dbReference>
<feature type="repeat" description="TPR" evidence="3">
    <location>
        <begin position="142"/>
        <end position="175"/>
    </location>
</feature>
<dbReference type="Proteomes" id="UP000515514">
    <property type="component" value="Chromosome"/>
</dbReference>
<sequence length="318" mass="36855">MKKILYIAFITFFATSIVAQEDSVVTISQEACTCLDEVDQGLLKDEMYEEINGCIESAIMGDQLKTKLFALVETLEDSTNVEENTEFVLKDTTSKNINITIDAGENKEEIEAYLLQNCPRLNKLLTTENSKSIVSVSDKEEAVAFYNEGLTYYKAENYNEAIDRFKKAVRKDKEFAFAWDMIGISYRRMDDYKQAIKYYDKSLQIDPYGRMPLMNKPLAYAFMGELDKAIEGYDKFIEIYPEDPEGYYGVARIYYAQEKLNDALDNMMKSFVLYNKENSPYARDAETNIRLYYVDFEKTGKLDDFKRIAEKYDIKIGE</sequence>